<dbReference type="PROSITE" id="PS51257">
    <property type="entry name" value="PROKAR_LIPOPROTEIN"/>
    <property type="match status" value="1"/>
</dbReference>
<evidence type="ECO:0008006" key="4">
    <source>
        <dbReference type="Google" id="ProtNLM"/>
    </source>
</evidence>
<keyword evidence="1" id="KW-0732">Signal</keyword>
<sequence length="158" mass="17389">MKRILAIALSLLLAACGASMNLHRLAPGSVTLEQMRAKQKPTAEWKNADGTVTLEYSKQPVTAYNVMLDFDAKGALKQSRIVSVAENISLLKTGMTRAEVQRQVGSPASIFKDPATGGDIWEIPTDFPTDDYPQRAIIIHWHPVVDAATRIEMGNHYK</sequence>
<dbReference type="EMBL" id="JBEWLZ010000010">
    <property type="protein sequence ID" value="MET1491242.1"/>
    <property type="molecule type" value="Genomic_DNA"/>
</dbReference>
<accession>A0ABV2CTJ3</accession>
<feature type="chain" id="PRO_5045059950" description="Outer membrane protein assembly factor BamE" evidence="1">
    <location>
        <begin position="21"/>
        <end position="158"/>
    </location>
</feature>
<feature type="signal peptide" evidence="1">
    <location>
        <begin position="1"/>
        <end position="20"/>
    </location>
</feature>
<evidence type="ECO:0000313" key="3">
    <source>
        <dbReference type="Proteomes" id="UP001548590"/>
    </source>
</evidence>
<reference evidence="2 3" key="1">
    <citation type="submission" date="2024-07" db="EMBL/GenBank/DDBJ databases">
        <title>Uliginosibacterium paludis KCTC:42655.</title>
        <authorList>
            <person name="Kim M.K."/>
        </authorList>
    </citation>
    <scope>NUCLEOTIDE SEQUENCE [LARGE SCALE GENOMIC DNA]</scope>
    <source>
        <strain evidence="2 3">KCTC 42655</strain>
    </source>
</reference>
<proteinExistence type="predicted"/>
<organism evidence="2 3">
    <name type="scientific">Uliginosibacterium paludis</name>
    <dbReference type="NCBI Taxonomy" id="1615952"/>
    <lineage>
        <taxon>Bacteria</taxon>
        <taxon>Pseudomonadati</taxon>
        <taxon>Pseudomonadota</taxon>
        <taxon>Betaproteobacteria</taxon>
        <taxon>Rhodocyclales</taxon>
        <taxon>Zoogloeaceae</taxon>
        <taxon>Uliginosibacterium</taxon>
    </lineage>
</organism>
<dbReference type="RefSeq" id="WP_345929653.1">
    <property type="nucleotide sequence ID" value="NZ_JBDIVF010000011.1"/>
</dbReference>
<gene>
    <name evidence="2" type="ORF">ABVT11_15490</name>
</gene>
<name>A0ABV2CTJ3_9RHOO</name>
<protein>
    <recommendedName>
        <fullName evidence="4">Outer membrane protein assembly factor BamE</fullName>
    </recommendedName>
</protein>
<evidence type="ECO:0000256" key="1">
    <source>
        <dbReference type="SAM" id="SignalP"/>
    </source>
</evidence>
<keyword evidence="3" id="KW-1185">Reference proteome</keyword>
<evidence type="ECO:0000313" key="2">
    <source>
        <dbReference type="EMBL" id="MET1491242.1"/>
    </source>
</evidence>
<dbReference type="Proteomes" id="UP001548590">
    <property type="component" value="Unassembled WGS sequence"/>
</dbReference>
<comment type="caution">
    <text evidence="2">The sequence shown here is derived from an EMBL/GenBank/DDBJ whole genome shotgun (WGS) entry which is preliminary data.</text>
</comment>